<dbReference type="KEGG" id="aqu:109592727"/>
<dbReference type="CDD" id="cd09631">
    <property type="entry name" value="DOMON_DOH"/>
    <property type="match status" value="1"/>
</dbReference>
<proteinExistence type="predicted"/>
<dbReference type="InParanoid" id="A0A1X7SJQ4"/>
<feature type="signal peptide" evidence="2">
    <location>
        <begin position="1"/>
        <end position="19"/>
    </location>
</feature>
<keyword evidence="1" id="KW-0812">Transmembrane</keyword>
<evidence type="ECO:0000256" key="2">
    <source>
        <dbReference type="SAM" id="SignalP"/>
    </source>
</evidence>
<organism evidence="4">
    <name type="scientific">Amphimedon queenslandica</name>
    <name type="common">Sponge</name>
    <dbReference type="NCBI Taxonomy" id="400682"/>
    <lineage>
        <taxon>Eukaryota</taxon>
        <taxon>Metazoa</taxon>
        <taxon>Porifera</taxon>
        <taxon>Demospongiae</taxon>
        <taxon>Heteroscleromorpha</taxon>
        <taxon>Haplosclerida</taxon>
        <taxon>Niphatidae</taxon>
        <taxon>Amphimedon</taxon>
    </lineage>
</organism>
<feature type="transmembrane region" description="Helical" evidence="1">
    <location>
        <begin position="242"/>
        <end position="263"/>
    </location>
</feature>
<feature type="domain" description="DOMON" evidence="3">
    <location>
        <begin position="30"/>
        <end position="152"/>
    </location>
</feature>
<evidence type="ECO:0000256" key="1">
    <source>
        <dbReference type="SAM" id="Phobius"/>
    </source>
</evidence>
<dbReference type="InterPro" id="IPR045266">
    <property type="entry name" value="DOH_DOMON"/>
</dbReference>
<reference evidence="5" key="1">
    <citation type="journal article" date="2010" name="Nature">
        <title>The Amphimedon queenslandica genome and the evolution of animal complexity.</title>
        <authorList>
            <person name="Srivastava M."/>
            <person name="Simakov O."/>
            <person name="Chapman J."/>
            <person name="Fahey B."/>
            <person name="Gauthier M.E."/>
            <person name="Mitros T."/>
            <person name="Richards G.S."/>
            <person name="Conaco C."/>
            <person name="Dacre M."/>
            <person name="Hellsten U."/>
            <person name="Larroux C."/>
            <person name="Putnam N.H."/>
            <person name="Stanke M."/>
            <person name="Adamska M."/>
            <person name="Darling A."/>
            <person name="Degnan S.M."/>
            <person name="Oakley T.H."/>
            <person name="Plachetzki D.C."/>
            <person name="Zhai Y."/>
            <person name="Adamski M."/>
            <person name="Calcino A."/>
            <person name="Cummins S.F."/>
            <person name="Goodstein D.M."/>
            <person name="Harris C."/>
            <person name="Jackson D.J."/>
            <person name="Leys S.P."/>
            <person name="Shu S."/>
            <person name="Woodcroft B.J."/>
            <person name="Vervoort M."/>
            <person name="Kosik K.S."/>
            <person name="Manning G."/>
            <person name="Degnan B.M."/>
            <person name="Rokhsar D.S."/>
        </authorList>
    </citation>
    <scope>NUCLEOTIDE SEQUENCE [LARGE SCALE GENOMIC DNA]</scope>
</reference>
<evidence type="ECO:0000259" key="3">
    <source>
        <dbReference type="PROSITE" id="PS50836"/>
    </source>
</evidence>
<gene>
    <name evidence="4" type="primary">109592727</name>
</gene>
<keyword evidence="5" id="KW-1185">Reference proteome</keyword>
<keyword evidence="1" id="KW-1133">Transmembrane helix</keyword>
<reference evidence="4" key="2">
    <citation type="submission" date="2017-05" db="UniProtKB">
        <authorList>
            <consortium name="EnsemblMetazoa"/>
        </authorList>
    </citation>
    <scope>IDENTIFICATION</scope>
</reference>
<dbReference type="Proteomes" id="UP000007879">
    <property type="component" value="Unassembled WGS sequence"/>
</dbReference>
<dbReference type="OrthoDB" id="188511at2759"/>
<dbReference type="PROSITE" id="PS50836">
    <property type="entry name" value="DOMON"/>
    <property type="match status" value="1"/>
</dbReference>
<dbReference type="AlphaFoldDB" id="A0A1X7SJQ4"/>
<keyword evidence="2" id="KW-0732">Signal</keyword>
<dbReference type="PANTHER" id="PTHR46901">
    <property type="entry name" value="GH04942P"/>
    <property type="match status" value="1"/>
</dbReference>
<dbReference type="PANTHER" id="PTHR46901:SF2">
    <property type="entry name" value="GH04942P"/>
    <property type="match status" value="1"/>
</dbReference>
<keyword evidence="1" id="KW-0472">Membrane</keyword>
<dbReference type="STRING" id="400682.A0A1X7SJQ4"/>
<name>A0A1X7SJQ4_AMPQE</name>
<dbReference type="Pfam" id="PF03351">
    <property type="entry name" value="DOMON"/>
    <property type="match status" value="1"/>
</dbReference>
<accession>A0A1X7SJQ4</accession>
<protein>
    <recommendedName>
        <fullName evidence="3">DOMON domain-containing protein</fullName>
    </recommendedName>
</protein>
<dbReference type="SMART" id="SM00664">
    <property type="entry name" value="DoH"/>
    <property type="match status" value="1"/>
</dbReference>
<evidence type="ECO:0000313" key="4">
    <source>
        <dbReference type="EnsemblMetazoa" id="Aqu2.1.02346_001"/>
    </source>
</evidence>
<feature type="chain" id="PRO_5012937060" description="DOMON domain-containing protein" evidence="2">
    <location>
        <begin position="20"/>
        <end position="264"/>
    </location>
</feature>
<dbReference type="EnsemblMetazoa" id="Aqu2.1.02346_001">
    <property type="protein sequence ID" value="Aqu2.1.02346_001"/>
    <property type="gene ID" value="Aqu2.1.02346"/>
</dbReference>
<dbReference type="InterPro" id="IPR005018">
    <property type="entry name" value="DOMON_domain"/>
</dbReference>
<evidence type="ECO:0000313" key="5">
    <source>
        <dbReference type="Proteomes" id="UP000007879"/>
    </source>
</evidence>
<dbReference type="EnsemblMetazoa" id="XM_020008109.1">
    <property type="protein sequence ID" value="XP_019863668.1"/>
    <property type="gene ID" value="LOC109592727"/>
</dbReference>
<sequence>MQGLLKLFLLAGLFTISLAQCSGNFTNETQQVTIDWTVIDSNTVNFIYTAPSTDTQYTALAFSSQLITSVGELANVDAVYAGDNGADFFVQDRWVPNALSNQLDTEQNLQNTNASLSGDFLTVNFTRPIISPDKNQDLDLNMCQYVIYVFNGAVIGSFSSPTGFNIPSGFGLLPMQLCLQNCQDVSSLSTTIPSSTGTMSTTTISTSVQSSSSISSGSISVSATTATATPTPTATATSTPSGASAGMLASVLLIMIAVAIVLYV</sequence>